<feature type="domain" description="Formyl transferase C-terminal" evidence="6">
    <location>
        <begin position="152"/>
        <end position="264"/>
    </location>
</feature>
<evidence type="ECO:0000259" key="5">
    <source>
        <dbReference type="Pfam" id="PF00551"/>
    </source>
</evidence>
<dbReference type="PANTHER" id="PTHR11138:SF5">
    <property type="entry name" value="METHIONYL-TRNA FORMYLTRANSFERASE, MITOCHONDRIAL"/>
    <property type="match status" value="1"/>
</dbReference>
<dbReference type="Gene3D" id="3.40.50.12230">
    <property type="match status" value="1"/>
</dbReference>
<organism evidence="7">
    <name type="scientific">marine sediment metagenome</name>
    <dbReference type="NCBI Taxonomy" id="412755"/>
    <lineage>
        <taxon>unclassified sequences</taxon>
        <taxon>metagenomes</taxon>
        <taxon>ecological metagenomes</taxon>
    </lineage>
</organism>
<comment type="caution">
    <text evidence="7">The sequence shown here is derived from an EMBL/GenBank/DDBJ whole genome shotgun (WGS) entry which is preliminary data.</text>
</comment>
<name>X0ZYC0_9ZZZZ</name>
<evidence type="ECO:0000256" key="4">
    <source>
        <dbReference type="ARBA" id="ARBA00022917"/>
    </source>
</evidence>
<dbReference type="CDD" id="cd08646">
    <property type="entry name" value="FMT_core_Met-tRNA-FMT_N"/>
    <property type="match status" value="1"/>
</dbReference>
<dbReference type="EC" id="2.1.2.9" evidence="2"/>
<dbReference type="GO" id="GO:0004479">
    <property type="term" value="F:methionyl-tRNA formyltransferase activity"/>
    <property type="evidence" value="ECO:0007669"/>
    <property type="project" value="UniProtKB-EC"/>
</dbReference>
<dbReference type="InterPro" id="IPR041711">
    <property type="entry name" value="Met-tRNA-FMT_N"/>
</dbReference>
<dbReference type="NCBIfam" id="TIGR00460">
    <property type="entry name" value="fmt"/>
    <property type="match status" value="1"/>
</dbReference>
<dbReference type="InterPro" id="IPR005793">
    <property type="entry name" value="Formyl_trans_C"/>
</dbReference>
<gene>
    <name evidence="7" type="ORF">S01H4_07587</name>
</gene>
<keyword evidence="3" id="KW-0808">Transferase</keyword>
<dbReference type="InterPro" id="IPR002376">
    <property type="entry name" value="Formyl_transf_N"/>
</dbReference>
<dbReference type="PANTHER" id="PTHR11138">
    <property type="entry name" value="METHIONYL-TRNA FORMYLTRANSFERASE"/>
    <property type="match status" value="1"/>
</dbReference>
<comment type="similarity">
    <text evidence="1">Belongs to the Fmt family.</text>
</comment>
<evidence type="ECO:0000256" key="3">
    <source>
        <dbReference type="ARBA" id="ARBA00022679"/>
    </source>
</evidence>
<feature type="non-terminal residue" evidence="7">
    <location>
        <position position="1"/>
    </location>
</feature>
<reference evidence="7" key="1">
    <citation type="journal article" date="2014" name="Front. Microbiol.">
        <title>High frequency of phylogenetically diverse reductive dehalogenase-homologous genes in deep subseafloor sedimentary metagenomes.</title>
        <authorList>
            <person name="Kawai M."/>
            <person name="Futagami T."/>
            <person name="Toyoda A."/>
            <person name="Takaki Y."/>
            <person name="Nishi S."/>
            <person name="Hori S."/>
            <person name="Arai W."/>
            <person name="Tsubouchi T."/>
            <person name="Morono Y."/>
            <person name="Uchiyama I."/>
            <person name="Ito T."/>
            <person name="Fujiyama A."/>
            <person name="Inagaki F."/>
            <person name="Takami H."/>
        </authorList>
    </citation>
    <scope>NUCLEOTIDE SEQUENCE</scope>
    <source>
        <strain evidence="7">Expedition CK06-06</strain>
    </source>
</reference>
<dbReference type="AlphaFoldDB" id="X0ZYC0"/>
<evidence type="ECO:0000313" key="7">
    <source>
        <dbReference type="EMBL" id="GAG62897.1"/>
    </source>
</evidence>
<dbReference type="InterPro" id="IPR011034">
    <property type="entry name" value="Formyl_transferase-like_C_sf"/>
</dbReference>
<dbReference type="SUPFAM" id="SSF50486">
    <property type="entry name" value="FMT C-terminal domain-like"/>
    <property type="match status" value="1"/>
</dbReference>
<dbReference type="Pfam" id="PF02911">
    <property type="entry name" value="Formyl_trans_C"/>
    <property type="match status" value="1"/>
</dbReference>
<dbReference type="EMBL" id="BART01002498">
    <property type="protein sequence ID" value="GAG62897.1"/>
    <property type="molecule type" value="Genomic_DNA"/>
</dbReference>
<dbReference type="Pfam" id="PF00551">
    <property type="entry name" value="Formyl_trans_N"/>
    <property type="match status" value="1"/>
</dbReference>
<evidence type="ECO:0000259" key="6">
    <source>
        <dbReference type="Pfam" id="PF02911"/>
    </source>
</evidence>
<evidence type="ECO:0000256" key="2">
    <source>
        <dbReference type="ARBA" id="ARBA00012261"/>
    </source>
</evidence>
<dbReference type="InterPro" id="IPR036477">
    <property type="entry name" value="Formyl_transf_N_sf"/>
</dbReference>
<proteinExistence type="inferred from homology"/>
<evidence type="ECO:0000256" key="1">
    <source>
        <dbReference type="ARBA" id="ARBA00010699"/>
    </source>
</evidence>
<dbReference type="InterPro" id="IPR005794">
    <property type="entry name" value="Fmt"/>
</dbReference>
<keyword evidence="4" id="KW-0648">Protein biosynthesis</keyword>
<dbReference type="InterPro" id="IPR044135">
    <property type="entry name" value="Met-tRNA-FMT_C"/>
</dbReference>
<dbReference type="SUPFAM" id="SSF53328">
    <property type="entry name" value="Formyltransferase"/>
    <property type="match status" value="1"/>
</dbReference>
<accession>X0ZYC0</accession>
<protein>
    <recommendedName>
        <fullName evidence="2">methionyl-tRNA formyltransferase</fullName>
        <ecNumber evidence="2">2.1.2.9</ecNumber>
    </recommendedName>
</protein>
<sequence length="272" mass="30582">RAIELGIDFIQIEKFDHSFFDKFVELEFDGVVVVSFGKILPERIFKLTTARWLNVHPSLLPRYRGPTPIISALLNGDKVSGVSIIEVVPEVDAGGIYAQVKFGVEEDDNRDSLEQKSIKFGKSLLMTVLDLIENENLNSYPQDEESVIYSHKITKEDLKINWDSSAAEIVNKIRAFSLRPGAYCLWKGLRIKILKASVPGGTASNAYLDKLKFDENEKNGLVVEADKKTGILIKCNKNEMVKIEKLQPQGRKVISSADFINGYRLEAGENFE</sequence>
<feature type="domain" description="Formyl transferase N-terminal" evidence="5">
    <location>
        <begin position="13"/>
        <end position="129"/>
    </location>
</feature>
<dbReference type="CDD" id="cd08704">
    <property type="entry name" value="Met_tRNA_FMT_C"/>
    <property type="match status" value="1"/>
</dbReference>